<organism evidence="1 2">
    <name type="scientific">Anaerobutyricum hallii</name>
    <dbReference type="NCBI Taxonomy" id="39488"/>
    <lineage>
        <taxon>Bacteria</taxon>
        <taxon>Bacillati</taxon>
        <taxon>Bacillota</taxon>
        <taxon>Clostridia</taxon>
        <taxon>Lachnospirales</taxon>
        <taxon>Lachnospiraceae</taxon>
        <taxon>Anaerobutyricum</taxon>
    </lineage>
</organism>
<evidence type="ECO:0000313" key="1">
    <source>
        <dbReference type="EMBL" id="RHN11791.1"/>
    </source>
</evidence>
<name>A0A415U192_9FIRM</name>
<dbReference type="AlphaFoldDB" id="A0A415U192"/>
<evidence type="ECO:0000313" key="2">
    <source>
        <dbReference type="Proteomes" id="UP000283700"/>
    </source>
</evidence>
<dbReference type="RefSeq" id="WP_118486292.1">
    <property type="nucleotide sequence ID" value="NZ_QRQO01000032.1"/>
</dbReference>
<sequence>MLKEIKKESDVITNQDLFNEIIKKVKKSDKWPSSIIDYELEDRYETGLYNYEFNPVFTLQPGSNEGYYLSLYIRGYYGLTDKFDLVSLGTIKTLLTDKESIRQMAALYGECLIAYEEIMNDELDKFTRKGYDLFLVDKEEKMHPYLSGLSSKEKAMERFKLYHEKNSEQYLKGVVRDNLTRKEFVFWAFR</sequence>
<accession>A0A415U192</accession>
<comment type="caution">
    <text evidence="1">The sequence shown here is derived from an EMBL/GenBank/DDBJ whole genome shotgun (WGS) entry which is preliminary data.</text>
</comment>
<dbReference type="Proteomes" id="UP000283700">
    <property type="component" value="Unassembled WGS sequence"/>
</dbReference>
<dbReference type="EMBL" id="QRQO01000032">
    <property type="protein sequence ID" value="RHN11791.1"/>
    <property type="molecule type" value="Genomic_DNA"/>
</dbReference>
<proteinExistence type="predicted"/>
<reference evidence="1 2" key="1">
    <citation type="submission" date="2018-08" db="EMBL/GenBank/DDBJ databases">
        <title>A genome reference for cultivated species of the human gut microbiota.</title>
        <authorList>
            <person name="Zou Y."/>
            <person name="Xue W."/>
            <person name="Luo G."/>
        </authorList>
    </citation>
    <scope>NUCLEOTIDE SEQUENCE [LARGE SCALE GENOMIC DNA]</scope>
    <source>
        <strain evidence="1 2">AF31-17AC</strain>
    </source>
</reference>
<gene>
    <name evidence="1" type="ORF">DWZ29_11235</name>
</gene>
<protein>
    <submittedName>
        <fullName evidence="1">Uncharacterized protein</fullName>
    </submittedName>
</protein>